<dbReference type="GO" id="GO:1990904">
    <property type="term" value="C:ribonucleoprotein complex"/>
    <property type="evidence" value="ECO:0007669"/>
    <property type="project" value="UniProtKB-KW"/>
</dbReference>
<dbReference type="STRING" id="1284197.S8A7Y7"/>
<keyword evidence="3" id="KW-0689">Ribosomal protein</keyword>
<evidence type="ECO:0000256" key="2">
    <source>
        <dbReference type="ARBA" id="ARBA00008970"/>
    </source>
</evidence>
<dbReference type="HOGENOM" id="CLU_150777_0_1_1"/>
<name>S8A7Y7_DACHA</name>
<reference evidence="9" key="2">
    <citation type="submission" date="2013-04" db="EMBL/GenBank/DDBJ databases">
        <title>Genomic mechanisms accounting for the adaptation to parasitism in nematode-trapping fungi.</title>
        <authorList>
            <person name="Ahren D.G."/>
        </authorList>
    </citation>
    <scope>NUCLEOTIDE SEQUENCE [LARGE SCALE GENOMIC DNA]</scope>
    <source>
        <strain evidence="9">CBS 200.50</strain>
    </source>
</reference>
<comment type="caution">
    <text evidence="8">The sequence shown here is derived from an EMBL/GenBank/DDBJ whole genome shotgun (WGS) entry which is preliminary data.</text>
</comment>
<keyword evidence="9" id="KW-1185">Reference proteome</keyword>
<dbReference type="AlphaFoldDB" id="S8A7Y7"/>
<dbReference type="GO" id="GO:0005840">
    <property type="term" value="C:ribosome"/>
    <property type="evidence" value="ECO:0007669"/>
    <property type="project" value="UniProtKB-KW"/>
</dbReference>
<evidence type="ECO:0000256" key="4">
    <source>
        <dbReference type="ARBA" id="ARBA00023128"/>
    </source>
</evidence>
<evidence type="ECO:0000313" key="8">
    <source>
        <dbReference type="EMBL" id="EPS38944.1"/>
    </source>
</evidence>
<evidence type="ECO:0000256" key="6">
    <source>
        <dbReference type="ARBA" id="ARBA00035132"/>
    </source>
</evidence>
<evidence type="ECO:0000256" key="5">
    <source>
        <dbReference type="ARBA" id="ARBA00023274"/>
    </source>
</evidence>
<dbReference type="InterPro" id="IPR013219">
    <property type="entry name" value="Ribosomal_mS33"/>
</dbReference>
<accession>S8A7Y7</accession>
<gene>
    <name evidence="8" type="ORF">H072_7272</name>
</gene>
<evidence type="ECO:0000313" key="9">
    <source>
        <dbReference type="Proteomes" id="UP000015100"/>
    </source>
</evidence>
<feature type="compositionally biased region" description="Basic residues" evidence="7">
    <location>
        <begin position="73"/>
        <end position="83"/>
    </location>
</feature>
<dbReference type="GO" id="GO:0005739">
    <property type="term" value="C:mitochondrion"/>
    <property type="evidence" value="ECO:0007669"/>
    <property type="project" value="UniProtKB-SubCell"/>
</dbReference>
<dbReference type="OrthoDB" id="2257454at2759"/>
<dbReference type="Pfam" id="PF08293">
    <property type="entry name" value="MRP-S33"/>
    <property type="match status" value="1"/>
</dbReference>
<dbReference type="Proteomes" id="UP000015100">
    <property type="component" value="Unassembled WGS sequence"/>
</dbReference>
<evidence type="ECO:0000256" key="3">
    <source>
        <dbReference type="ARBA" id="ARBA00022980"/>
    </source>
</evidence>
<dbReference type="eggNOG" id="KOG4844">
    <property type="taxonomic scope" value="Eukaryota"/>
</dbReference>
<comment type="subcellular location">
    <subcellularLocation>
        <location evidence="1">Mitochondrion</location>
    </subcellularLocation>
</comment>
<evidence type="ECO:0000256" key="7">
    <source>
        <dbReference type="SAM" id="MobiDB-lite"/>
    </source>
</evidence>
<sequence>MRVSCRIFNTTFNPNGERTGNKILRERLKGPTLLEYYPKEQFSMREFVRGFPDLGISDEKEEYRVQQVEEHKLRGKGKPKKYKLGRERTAGKNKKKRK</sequence>
<feature type="region of interest" description="Disordered" evidence="7">
    <location>
        <begin position="65"/>
        <end position="98"/>
    </location>
</feature>
<keyword evidence="4" id="KW-0496">Mitochondrion</keyword>
<reference evidence="8 9" key="1">
    <citation type="journal article" date="2013" name="PLoS Genet.">
        <title>Genomic mechanisms accounting for the adaptation to parasitism in nematode-trapping fungi.</title>
        <authorList>
            <person name="Meerupati T."/>
            <person name="Andersson K.M."/>
            <person name="Friman E."/>
            <person name="Kumar D."/>
            <person name="Tunlid A."/>
            <person name="Ahren D."/>
        </authorList>
    </citation>
    <scope>NUCLEOTIDE SEQUENCE [LARGE SCALE GENOMIC DNA]</scope>
    <source>
        <strain evidence="8 9">CBS 200.50</strain>
    </source>
</reference>
<organism evidence="8 9">
    <name type="scientific">Dactylellina haptotyla (strain CBS 200.50)</name>
    <name type="common">Nematode-trapping fungus</name>
    <name type="synonym">Monacrosporium haptotylum</name>
    <dbReference type="NCBI Taxonomy" id="1284197"/>
    <lineage>
        <taxon>Eukaryota</taxon>
        <taxon>Fungi</taxon>
        <taxon>Dikarya</taxon>
        <taxon>Ascomycota</taxon>
        <taxon>Pezizomycotina</taxon>
        <taxon>Orbiliomycetes</taxon>
        <taxon>Orbiliales</taxon>
        <taxon>Orbiliaceae</taxon>
        <taxon>Dactylellina</taxon>
    </lineage>
</organism>
<evidence type="ECO:0000256" key="1">
    <source>
        <dbReference type="ARBA" id="ARBA00004173"/>
    </source>
</evidence>
<comment type="similarity">
    <text evidence="2">Belongs to the mitochondrion-specific ribosomal protein mS33 family.</text>
</comment>
<protein>
    <recommendedName>
        <fullName evidence="6">Small ribosomal subunit protein mS33</fullName>
    </recommendedName>
</protein>
<dbReference type="PANTHER" id="PTHR13362">
    <property type="entry name" value="MITOCHONDRIAL RIBOSOMAL PROTEIN S33"/>
    <property type="match status" value="1"/>
</dbReference>
<dbReference type="OMA" id="MKAQCQV"/>
<dbReference type="PANTHER" id="PTHR13362:SF2">
    <property type="entry name" value="SMALL RIBOSOMAL SUBUNIT PROTEIN MS33"/>
    <property type="match status" value="1"/>
</dbReference>
<keyword evidence="5" id="KW-0687">Ribonucleoprotein</keyword>
<dbReference type="EMBL" id="AQGS01000513">
    <property type="protein sequence ID" value="EPS38944.1"/>
    <property type="molecule type" value="Genomic_DNA"/>
</dbReference>
<proteinExistence type="inferred from homology"/>